<evidence type="ECO:0000313" key="3">
    <source>
        <dbReference type="Proteomes" id="UP000039865"/>
    </source>
</evidence>
<feature type="compositionally biased region" description="Acidic residues" evidence="1">
    <location>
        <begin position="132"/>
        <end position="157"/>
    </location>
</feature>
<proteinExistence type="predicted"/>
<evidence type="ECO:0000313" key="2">
    <source>
        <dbReference type="EMBL" id="CDW88574.1"/>
    </source>
</evidence>
<dbReference type="Proteomes" id="UP000039865">
    <property type="component" value="Unassembled WGS sequence"/>
</dbReference>
<feature type="region of interest" description="Disordered" evidence="1">
    <location>
        <begin position="88"/>
        <end position="157"/>
    </location>
</feature>
<dbReference type="AlphaFoldDB" id="A0A078B259"/>
<keyword evidence="3" id="KW-1185">Reference proteome</keyword>
<dbReference type="EMBL" id="CCKQ01016716">
    <property type="protein sequence ID" value="CDW88574.1"/>
    <property type="molecule type" value="Genomic_DNA"/>
</dbReference>
<accession>A0A078B259</accession>
<protein>
    <submittedName>
        <fullName evidence="2">Uncharacterized protein</fullName>
    </submittedName>
</protein>
<reference evidence="2 3" key="1">
    <citation type="submission" date="2014-06" db="EMBL/GenBank/DDBJ databases">
        <authorList>
            <person name="Swart Estienne"/>
        </authorList>
    </citation>
    <scope>NUCLEOTIDE SEQUENCE [LARGE SCALE GENOMIC DNA]</scope>
    <source>
        <strain evidence="2 3">130c</strain>
    </source>
</reference>
<feature type="compositionally biased region" description="Low complexity" evidence="1">
    <location>
        <begin position="108"/>
        <end position="127"/>
    </location>
</feature>
<name>A0A078B259_STYLE</name>
<sequence>MSKVLDIVIDEEEQQYKAKYVPKKYDKSKKFKKKAAVAKKAMLQKTLGGEVQDENGEVIKEPKLLQYKIRQSTFDILQQYQCGFSSQINGGASLNNDGIEDQVTEMNTEQIINQTQQTQEITDTQTQKQEDSEMNDESQNNDENTGDDSAEEEEAKA</sequence>
<dbReference type="InParanoid" id="A0A078B259"/>
<evidence type="ECO:0000256" key="1">
    <source>
        <dbReference type="SAM" id="MobiDB-lite"/>
    </source>
</evidence>
<organism evidence="2 3">
    <name type="scientific">Stylonychia lemnae</name>
    <name type="common">Ciliate</name>
    <dbReference type="NCBI Taxonomy" id="5949"/>
    <lineage>
        <taxon>Eukaryota</taxon>
        <taxon>Sar</taxon>
        <taxon>Alveolata</taxon>
        <taxon>Ciliophora</taxon>
        <taxon>Intramacronucleata</taxon>
        <taxon>Spirotrichea</taxon>
        <taxon>Stichotrichia</taxon>
        <taxon>Sporadotrichida</taxon>
        <taxon>Oxytrichidae</taxon>
        <taxon>Stylonychinae</taxon>
        <taxon>Stylonychia</taxon>
    </lineage>
</organism>
<gene>
    <name evidence="2" type="primary">Contig16067.g17121</name>
    <name evidence="2" type="ORF">STYLEM_17696</name>
</gene>